<reference evidence="2 4" key="2">
    <citation type="submission" date="2017-09" db="EMBL/GenBank/DDBJ databases">
        <title>Extensive intraspecific genome diversity in a model arbuscular mycorrhizal fungus.</title>
        <authorList>
            <person name="Chen E.C."/>
            <person name="Morin E."/>
            <person name="Beaudet D."/>
            <person name="Noel J."/>
            <person name="Ndikumana S."/>
            <person name="Charron P."/>
            <person name="St-Onge C."/>
            <person name="Giorgi J."/>
            <person name="Grigoriev I.V."/>
            <person name="Roux C."/>
            <person name="Martin F.M."/>
            <person name="Corradi N."/>
        </authorList>
    </citation>
    <scope>NUCLEOTIDE SEQUENCE [LARGE SCALE GENOMIC DNA]</scope>
    <source>
        <strain evidence="2 4">A5</strain>
    </source>
</reference>
<dbReference type="Proteomes" id="UP000232722">
    <property type="component" value="Unassembled WGS sequence"/>
</dbReference>
<gene>
    <name evidence="3" type="ORF">RhiirA5_384164</name>
    <name evidence="2" type="ORF">RhiirA5_384403</name>
    <name evidence="1" type="ORF">RhiirA5_386623</name>
</gene>
<name>A0A2I1FLB0_9GLOM</name>
<dbReference type="VEuPathDB" id="FungiDB:FUN_017017"/>
<dbReference type="OrthoDB" id="2359374at2759"/>
<dbReference type="VEuPathDB" id="FungiDB:RhiirA1_492291"/>
<comment type="caution">
    <text evidence="2">The sequence shown here is derived from an EMBL/GenBank/DDBJ whole genome shotgun (WGS) entry which is preliminary data.</text>
</comment>
<dbReference type="EMBL" id="LLXJ01002795">
    <property type="protein sequence ID" value="PKB98132.1"/>
    <property type="molecule type" value="Genomic_DNA"/>
</dbReference>
<reference evidence="2 4" key="1">
    <citation type="submission" date="2016-04" db="EMBL/GenBank/DDBJ databases">
        <title>Genome analyses suggest a sexual origin of heterokaryosis in a supposedly ancient asexual fungus.</title>
        <authorList>
            <person name="Ropars J."/>
            <person name="Sedzielewska K."/>
            <person name="Noel J."/>
            <person name="Charron P."/>
            <person name="Farinelli L."/>
            <person name="Marton T."/>
            <person name="Kruger M."/>
            <person name="Pelin A."/>
            <person name="Brachmann A."/>
            <person name="Corradi N."/>
        </authorList>
    </citation>
    <scope>NUCLEOTIDE SEQUENCE [LARGE SCALE GENOMIC DNA]</scope>
    <source>
        <strain evidence="2 4">A5</strain>
    </source>
</reference>
<dbReference type="EMBL" id="LLXJ01005979">
    <property type="protein sequence ID" value="PKB94491.1"/>
    <property type="molecule type" value="Genomic_DNA"/>
</dbReference>
<dbReference type="EMBL" id="LLXJ01002981">
    <property type="protein sequence ID" value="PKB97798.1"/>
    <property type="molecule type" value="Genomic_DNA"/>
</dbReference>
<organism evidence="2 4">
    <name type="scientific">Rhizophagus irregularis</name>
    <dbReference type="NCBI Taxonomy" id="588596"/>
    <lineage>
        <taxon>Eukaryota</taxon>
        <taxon>Fungi</taxon>
        <taxon>Fungi incertae sedis</taxon>
        <taxon>Mucoromycota</taxon>
        <taxon>Glomeromycotina</taxon>
        <taxon>Glomeromycetes</taxon>
        <taxon>Glomerales</taxon>
        <taxon>Glomeraceae</taxon>
        <taxon>Rhizophagus</taxon>
    </lineage>
</organism>
<dbReference type="VEuPathDB" id="FungiDB:RhiirFUN_007103"/>
<evidence type="ECO:0000313" key="1">
    <source>
        <dbReference type="EMBL" id="PKB94491.1"/>
    </source>
</evidence>
<evidence type="ECO:0000313" key="3">
    <source>
        <dbReference type="EMBL" id="PKB98132.1"/>
    </source>
</evidence>
<evidence type="ECO:0000313" key="2">
    <source>
        <dbReference type="EMBL" id="PKB97798.1"/>
    </source>
</evidence>
<proteinExistence type="predicted"/>
<accession>A0A2I1FLB0</accession>
<evidence type="ECO:0000313" key="4">
    <source>
        <dbReference type="Proteomes" id="UP000232722"/>
    </source>
</evidence>
<dbReference type="AlphaFoldDB" id="A0A2I1FLB0"/>
<sequence length="241" mass="27683">MSSVRLSHRKTLKKKNLIVTIASNQSPPYETNLLQRYGNMNQAVVSTGALPPSTTTQITTPTTNDSKFEYIDALPDNTVHQFKAILVHYIRKRLPKGYRQLGKQTVSIPATESQFYAVFKNYIHYYSATKGIYKCIFRGGSSNQILANILEMEGWETKFYDQRQCTYVVLCDDDNNIEDGDENPITAALTYETIKKLRKPKCVRGQLVVEWKKQKNTDFNGNFTHAGHIYFHFYNSQAMIE</sequence>
<protein>
    <submittedName>
        <fullName evidence="2">Uncharacterized protein</fullName>
    </submittedName>
</protein>